<dbReference type="InterPro" id="IPR012910">
    <property type="entry name" value="Plug_dom"/>
</dbReference>
<feature type="domain" description="TonB-dependent receptor plug" evidence="11">
    <location>
        <begin position="101"/>
        <end position="210"/>
    </location>
</feature>
<evidence type="ECO:0000256" key="5">
    <source>
        <dbReference type="ARBA" id="ARBA00023077"/>
    </source>
</evidence>
<evidence type="ECO:0000256" key="4">
    <source>
        <dbReference type="ARBA" id="ARBA00022692"/>
    </source>
</evidence>
<feature type="domain" description="TonB-dependent receptor-like beta-barrel" evidence="10">
    <location>
        <begin position="388"/>
        <end position="1004"/>
    </location>
</feature>
<dbReference type="SUPFAM" id="SSF49464">
    <property type="entry name" value="Carboxypeptidase regulatory domain-like"/>
    <property type="match status" value="1"/>
</dbReference>
<protein>
    <submittedName>
        <fullName evidence="12">Outer membrane cobalamin receptor protein</fullName>
    </submittedName>
</protein>
<comment type="subcellular location">
    <subcellularLocation>
        <location evidence="1 8">Cell outer membrane</location>
        <topology evidence="1 8">Multi-pass membrane protein</topology>
    </subcellularLocation>
</comment>
<sequence>MAAVMLLLMVFSYAQVTGVVSDNVGPVPDAEVKVEETGVSTFTNENGEFSVAGKVGNHLVITNPITLNVKTITVNKLDVGTINLESEINLEVVVAFGKQKKENLTGAVSVIDGDALAQHPVQNAVQALQGQVAGMNFSIGNGGGELNNSPNFNIRGSGTIGSGSTGSPLVLIDGVEGNLARLNPNDIENISVLKDAASSALYGSRAPFGVILVTTKKGAEGRIIVNYKSDLRFNSPLLRPKMIDSERFAYYMNDAARAAGGNPVFSPETIKKIIAHKNGTLKEETEWISSTNSWAAYTNGFSNRNWFKEFYRDWTQSQEHNLSVRGGSEKVNFYLSANWLGMEGLLRFNTDTYDRYSFNGKFSAQLKDWLKLDYNARFQRIIFGKPGYDTGLFYHNIARRWPTMPMYDHNGNYVFGNEIEHLLNNRSEDENDELLQQLNLMITPAKNWNIHANLSYKTSYNFNHTYFLPIYSYDSLGNPTPANYQSNGMGQGESRVYEYAYKANFFSPNIYTDYTKSFGLHNTKFMLGFQSELNKYRTLSAWRKDLLDFNVPTLNTTAGKDMNVSGQFQHWATAGFFGRINYDYDNKYLLELSLRYDGSSRFLRDKRWNWFPAVSAGWNMANEDFWANSDSWLRTINTFKIRGSYGELGNQATNSWYPFFLTMPLGNLNGNWLLNGERTNTAGTPGMVSSLLTWERVRDWNIGLDLGAFNNKLSATFELFKRTTFDMVGPAPQLPGVLGTNPPRINNTDMLSKGFELSLSWNDKIGQDFTYGLRGTLTDNRQKILKYPNELNRINDYYKGRYFGDIWGYVTHGMAKTDEEMKDWLAKVNQNRLGSDWKAGDIMYEDLNGDGEISEGKGILGDTGDRKIIGNNSPRYQFGLNLYANYKGFDVSAFFQGVGKRDLSVGGPYFNGANNDQWQSAAFEQHLDYFRPENTTSPFGPNVDAYFPRVNANGGKNFHTQTRWLQDASYIRLKNLQIGYTLPQQLMDKIGFSKVRIYFSGENLMTWTKLIDIFDPETTGGSWGNGKIYPLSKTISTGVSITF</sequence>
<evidence type="ECO:0000256" key="1">
    <source>
        <dbReference type="ARBA" id="ARBA00004571"/>
    </source>
</evidence>
<dbReference type="NCBIfam" id="TIGR04057">
    <property type="entry name" value="SusC_RagA_signa"/>
    <property type="match status" value="1"/>
</dbReference>
<keyword evidence="3 8" id="KW-1134">Transmembrane beta strand</keyword>
<evidence type="ECO:0000256" key="7">
    <source>
        <dbReference type="ARBA" id="ARBA00023237"/>
    </source>
</evidence>
<dbReference type="Pfam" id="PF07715">
    <property type="entry name" value="Plug"/>
    <property type="match status" value="1"/>
</dbReference>
<gene>
    <name evidence="12" type="ORF">SAMEA104719789_00826</name>
</gene>
<dbReference type="PROSITE" id="PS52016">
    <property type="entry name" value="TONB_DEPENDENT_REC_3"/>
    <property type="match status" value="1"/>
</dbReference>
<keyword evidence="4 8" id="KW-0812">Transmembrane</keyword>
<keyword evidence="7 8" id="KW-0998">Cell outer membrane</keyword>
<dbReference type="EMBL" id="UNSC01000003">
    <property type="protein sequence ID" value="SZD72381.1"/>
    <property type="molecule type" value="Genomic_DNA"/>
</dbReference>
<evidence type="ECO:0000256" key="8">
    <source>
        <dbReference type="PROSITE-ProRule" id="PRU01360"/>
    </source>
</evidence>
<dbReference type="Gene3D" id="2.40.170.20">
    <property type="entry name" value="TonB-dependent receptor, beta-barrel domain"/>
    <property type="match status" value="1"/>
</dbReference>
<evidence type="ECO:0000256" key="2">
    <source>
        <dbReference type="ARBA" id="ARBA00022448"/>
    </source>
</evidence>
<keyword evidence="6 8" id="KW-0472">Membrane</keyword>
<dbReference type="InterPro" id="IPR000531">
    <property type="entry name" value="Beta-barrel_TonB"/>
</dbReference>
<dbReference type="InterPro" id="IPR039426">
    <property type="entry name" value="TonB-dep_rcpt-like"/>
</dbReference>
<evidence type="ECO:0000256" key="3">
    <source>
        <dbReference type="ARBA" id="ARBA00022452"/>
    </source>
</evidence>
<dbReference type="InterPro" id="IPR023997">
    <property type="entry name" value="TonB-dep_OMP_SusC/RagA_CS"/>
</dbReference>
<dbReference type="InterPro" id="IPR023996">
    <property type="entry name" value="TonB-dep_OMP_SusC/RagA"/>
</dbReference>
<dbReference type="InterPro" id="IPR008969">
    <property type="entry name" value="CarboxyPept-like_regulatory"/>
</dbReference>
<keyword evidence="12" id="KW-0675">Receptor</keyword>
<dbReference type="InterPro" id="IPR036942">
    <property type="entry name" value="Beta-barrel_TonB_sf"/>
</dbReference>
<organism evidence="12 13">
    <name type="scientific">Candidatus Ornithobacterium hominis</name>
    <dbReference type="NCBI Taxonomy" id="2497989"/>
    <lineage>
        <taxon>Bacteria</taxon>
        <taxon>Pseudomonadati</taxon>
        <taxon>Bacteroidota</taxon>
        <taxon>Flavobacteriia</taxon>
        <taxon>Flavobacteriales</taxon>
        <taxon>Weeksellaceae</taxon>
        <taxon>Ornithobacterium</taxon>
    </lineage>
</organism>
<dbReference type="AlphaFoldDB" id="A0A383TZQ6"/>
<dbReference type="Proteomes" id="UP000262142">
    <property type="component" value="Unassembled WGS sequence"/>
</dbReference>
<dbReference type="Gene3D" id="2.170.130.10">
    <property type="entry name" value="TonB-dependent receptor, plug domain"/>
    <property type="match status" value="1"/>
</dbReference>
<name>A0A383TZQ6_9FLAO</name>
<evidence type="ECO:0000313" key="12">
    <source>
        <dbReference type="EMBL" id="SZD72381.1"/>
    </source>
</evidence>
<evidence type="ECO:0000256" key="6">
    <source>
        <dbReference type="ARBA" id="ARBA00023136"/>
    </source>
</evidence>
<reference evidence="12 13" key="1">
    <citation type="submission" date="2018-09" db="EMBL/GenBank/DDBJ databases">
        <authorList>
            <consortium name="Pathogen Informatics"/>
        </authorList>
    </citation>
    <scope>NUCLEOTIDE SEQUENCE [LARGE SCALE GENOMIC DNA]</scope>
    <source>
        <strain evidence="12 13">OH-22767</strain>
    </source>
</reference>
<keyword evidence="5 9" id="KW-0798">TonB box</keyword>
<evidence type="ECO:0000256" key="9">
    <source>
        <dbReference type="RuleBase" id="RU003357"/>
    </source>
</evidence>
<keyword evidence="13" id="KW-1185">Reference proteome</keyword>
<accession>A0A383TZQ6</accession>
<keyword evidence="2 8" id="KW-0813">Transport</keyword>
<dbReference type="GO" id="GO:0009279">
    <property type="term" value="C:cell outer membrane"/>
    <property type="evidence" value="ECO:0007669"/>
    <property type="project" value="UniProtKB-SubCell"/>
</dbReference>
<evidence type="ECO:0000259" key="11">
    <source>
        <dbReference type="Pfam" id="PF07715"/>
    </source>
</evidence>
<dbReference type="SUPFAM" id="SSF56935">
    <property type="entry name" value="Porins"/>
    <property type="match status" value="1"/>
</dbReference>
<proteinExistence type="inferred from homology"/>
<dbReference type="InterPro" id="IPR037066">
    <property type="entry name" value="Plug_dom_sf"/>
</dbReference>
<dbReference type="OrthoDB" id="9768177at2"/>
<comment type="similarity">
    <text evidence="8 9">Belongs to the TonB-dependent receptor family.</text>
</comment>
<dbReference type="Pfam" id="PF00593">
    <property type="entry name" value="TonB_dep_Rec_b-barrel"/>
    <property type="match status" value="1"/>
</dbReference>
<evidence type="ECO:0000259" key="10">
    <source>
        <dbReference type="Pfam" id="PF00593"/>
    </source>
</evidence>
<dbReference type="NCBIfam" id="TIGR04056">
    <property type="entry name" value="OMP_RagA_SusC"/>
    <property type="match status" value="1"/>
</dbReference>
<evidence type="ECO:0000313" key="13">
    <source>
        <dbReference type="Proteomes" id="UP000262142"/>
    </source>
</evidence>